<feature type="compositionally biased region" description="Polar residues" evidence="1">
    <location>
        <begin position="96"/>
        <end position="105"/>
    </location>
</feature>
<organism evidence="2 3">
    <name type="scientific">Paraburkholderia rhynchosiae</name>
    <dbReference type="NCBI Taxonomy" id="487049"/>
    <lineage>
        <taxon>Bacteria</taxon>
        <taxon>Pseudomonadati</taxon>
        <taxon>Pseudomonadota</taxon>
        <taxon>Betaproteobacteria</taxon>
        <taxon>Burkholderiales</taxon>
        <taxon>Burkholderiaceae</taxon>
        <taxon>Paraburkholderia</taxon>
    </lineage>
</organism>
<reference evidence="2 3" key="1">
    <citation type="submission" date="2020-04" db="EMBL/GenBank/DDBJ databases">
        <authorList>
            <person name="De Canck E."/>
        </authorList>
    </citation>
    <scope>NUCLEOTIDE SEQUENCE [LARGE SCALE GENOMIC DNA]</scope>
    <source>
        <strain evidence="2 3">LMG 27174</strain>
    </source>
</reference>
<dbReference type="EMBL" id="CADIJZ010000057">
    <property type="protein sequence ID" value="CAB3743315.1"/>
    <property type="molecule type" value="Genomic_DNA"/>
</dbReference>
<name>A0A6J5CSX3_9BURK</name>
<evidence type="ECO:0000313" key="2">
    <source>
        <dbReference type="EMBL" id="CAB3743315.1"/>
    </source>
</evidence>
<feature type="region of interest" description="Disordered" evidence="1">
    <location>
        <begin position="96"/>
        <end position="126"/>
    </location>
</feature>
<gene>
    <name evidence="2" type="ORF">LMG27174_06963</name>
</gene>
<feature type="region of interest" description="Disordered" evidence="1">
    <location>
        <begin position="248"/>
        <end position="272"/>
    </location>
</feature>
<evidence type="ECO:0000313" key="3">
    <source>
        <dbReference type="Proteomes" id="UP000494205"/>
    </source>
</evidence>
<evidence type="ECO:0000256" key="1">
    <source>
        <dbReference type="SAM" id="MobiDB-lite"/>
    </source>
</evidence>
<accession>A0A6J5CSX3</accession>
<dbReference type="Proteomes" id="UP000494205">
    <property type="component" value="Unassembled WGS sequence"/>
</dbReference>
<proteinExistence type="predicted"/>
<protein>
    <submittedName>
        <fullName evidence="2">Uncharacterized protein</fullName>
    </submittedName>
</protein>
<feature type="compositionally biased region" description="Basic and acidic residues" evidence="1">
    <location>
        <begin position="258"/>
        <end position="272"/>
    </location>
</feature>
<sequence length="272" mass="30303">MTSGEPYPLSFGFFIQPAPTPGVAVPPAVPPACAYGIADKAITRAEVQNVLPICVMAYPRRRCLMQASAAHMTKAPHSSCLLSLIRRLYNGRQATKSTTENSRNAVASEKCRPSRRSFARPGAPPRPAVQRAVRAARLWWLLIWIDACFVGIGASFRRADSHVQHVKNRDKGCRFNRLARKLAAFTCSQSGVQARASSARLQESIGAHSDSRLIRNVPAPCSPLNLPVAPLTRARLVEQECRRTWRREREATGQNFLRHREPPYRENHHSPL</sequence>
<dbReference type="AlphaFoldDB" id="A0A6J5CSX3"/>